<accession>A0ABD2RMJ9</accession>
<evidence type="ECO:0000313" key="3">
    <source>
        <dbReference type="Proteomes" id="UP001627284"/>
    </source>
</evidence>
<feature type="region of interest" description="Disordered" evidence="1">
    <location>
        <begin position="108"/>
        <end position="130"/>
    </location>
</feature>
<evidence type="ECO:0000313" key="2">
    <source>
        <dbReference type="EMBL" id="KAL3332321.1"/>
    </source>
</evidence>
<dbReference type="EMBL" id="JBJKTR010000019">
    <property type="protein sequence ID" value="KAL3332321.1"/>
    <property type="molecule type" value="Genomic_DNA"/>
</dbReference>
<feature type="region of interest" description="Disordered" evidence="1">
    <location>
        <begin position="1"/>
        <end position="31"/>
    </location>
</feature>
<protein>
    <submittedName>
        <fullName evidence="2">Uncharacterized protein</fullName>
    </submittedName>
</protein>
<gene>
    <name evidence="2" type="ORF">AABB24_032751</name>
</gene>
<name>A0ABD2RMJ9_9SOLN</name>
<feature type="region of interest" description="Disordered" evidence="1">
    <location>
        <begin position="49"/>
        <end position="92"/>
    </location>
</feature>
<sequence>KKNPNPKSLYTLFFSSPTMQPPPPPLSLFGEPLSPRLLSSSLIHPLSLSSISPANMNQPAAETSKSATSSSNRKWPAAAPARCSRRHRPQPPLSLPFVLPSLLFSFSGDTTGNTSRSGQQLQPAGATGSR</sequence>
<evidence type="ECO:0000256" key="1">
    <source>
        <dbReference type="SAM" id="MobiDB-lite"/>
    </source>
</evidence>
<feature type="non-terminal residue" evidence="2">
    <location>
        <position position="1"/>
    </location>
</feature>
<proteinExistence type="predicted"/>
<reference evidence="2 3" key="1">
    <citation type="submission" date="2024-05" db="EMBL/GenBank/DDBJ databases">
        <title>De novo assembly of an allotetraploid wild potato.</title>
        <authorList>
            <person name="Hosaka A.J."/>
        </authorList>
    </citation>
    <scope>NUCLEOTIDE SEQUENCE [LARGE SCALE GENOMIC DNA]</scope>
    <source>
        <tissue evidence="2">Young leaves</tissue>
    </source>
</reference>
<dbReference type="Proteomes" id="UP001627284">
    <property type="component" value="Unassembled WGS sequence"/>
</dbReference>
<organism evidence="2 3">
    <name type="scientific">Solanum stoloniferum</name>
    <dbReference type="NCBI Taxonomy" id="62892"/>
    <lineage>
        <taxon>Eukaryota</taxon>
        <taxon>Viridiplantae</taxon>
        <taxon>Streptophyta</taxon>
        <taxon>Embryophyta</taxon>
        <taxon>Tracheophyta</taxon>
        <taxon>Spermatophyta</taxon>
        <taxon>Magnoliopsida</taxon>
        <taxon>eudicotyledons</taxon>
        <taxon>Gunneridae</taxon>
        <taxon>Pentapetalae</taxon>
        <taxon>asterids</taxon>
        <taxon>lamiids</taxon>
        <taxon>Solanales</taxon>
        <taxon>Solanaceae</taxon>
        <taxon>Solanoideae</taxon>
        <taxon>Solaneae</taxon>
        <taxon>Solanum</taxon>
    </lineage>
</organism>
<dbReference type="AlphaFoldDB" id="A0ABD2RMJ9"/>
<feature type="compositionally biased region" description="Low complexity" evidence="1">
    <location>
        <begin position="60"/>
        <end position="71"/>
    </location>
</feature>
<keyword evidence="3" id="KW-1185">Reference proteome</keyword>
<comment type="caution">
    <text evidence="2">The sequence shown here is derived from an EMBL/GenBank/DDBJ whole genome shotgun (WGS) entry which is preliminary data.</text>
</comment>